<organism evidence="1">
    <name type="scientific">Mammaliicoccus sciuri</name>
    <name type="common">Staphylococcus sciuri</name>
    <dbReference type="NCBI Taxonomy" id="1296"/>
    <lineage>
        <taxon>Bacteria</taxon>
        <taxon>Bacillati</taxon>
        <taxon>Bacillota</taxon>
        <taxon>Bacilli</taxon>
        <taxon>Bacillales</taxon>
        <taxon>Staphylococcaceae</taxon>
        <taxon>Mammaliicoccus</taxon>
    </lineage>
</organism>
<dbReference type="EMBL" id="KX447570">
    <property type="protein sequence ID" value="AOQ25930.1"/>
    <property type="molecule type" value="Genomic_DNA"/>
</dbReference>
<accession>A0A1C9LUN1</accession>
<proteinExistence type="predicted"/>
<protein>
    <submittedName>
        <fullName evidence="1">Uncharacterized protein</fullName>
    </submittedName>
</protein>
<dbReference type="AlphaFoldDB" id="A0A1C9LUN1"/>
<name>A0A1C9LUN1_MAMSC</name>
<reference evidence="1" key="1">
    <citation type="submission" date="2016-06" db="EMBL/GenBank/DDBJ databases">
        <title>Presence of the optrA gene in methicillin-resistant Staphylococcus sciuri of porcine origin.</title>
        <authorList>
            <person name="Fan R."/>
            <person name="Li D."/>
            <person name="Wang Y."/>
            <person name="He T."/>
            <person name="Schwarz S."/>
            <person name="Wu C."/>
        </authorList>
    </citation>
    <scope>NUCLEOTIDE SEQUENCE</scope>
    <source>
        <strain evidence="1">S032-3</strain>
    </source>
</reference>
<evidence type="ECO:0000313" key="1">
    <source>
        <dbReference type="EMBL" id="AOQ25930.1"/>
    </source>
</evidence>
<sequence length="122" mass="14125">MVTICYTINSLQHLPKGVVAQILNHTEELTMNVIALVHEIKDERPDFLESMPIDDVKSFCKANGYKITKVYDDDGQLINDIKLKKIRPKRIVFWGTYEDYPELDRLCNKLGINLITIFPMLV</sequence>